<sequence>MRSSAFHLAKAACSVAAKPKNSALVATANSAAGKQAVEELEVYLRAMRTAQRRWAREIVAHETHVRRLMMVEEHCRERLKQQVLKGTREHLKYLTNTDLMAAAQLVSPPSVDVFLAYGILPEQVTGFTVYVMGCLAADPNRLNVPLPILIADLSSTWAIVPPRKKEAYNELAAIFRPHLPPRATDVEGEAADATAAVTTRKLDRKTNASGRGTASTCTGAEARIPAPPPRHGRRASPKLPVRVTGKAPVPRVVRAARKRRQVRRGMETASASAPMPPSSTLSTPATATTQPSALPRSVKRKQSVTKTVTGVNDRAVSGALSRSPFPPADSRHQLRRLSTLCAEDKAAAAALTEELQLPVAERDAFCRFAAASLREVALALSAPLVSHSGNRGSGSSKRPARSQPPGVHLAMKEWLPIAAEEWVRKTRRQKSFYMGG</sequence>
<evidence type="ECO:0000313" key="2">
    <source>
        <dbReference type="EMBL" id="KAG5479381.1"/>
    </source>
</evidence>
<organism evidence="2 3">
    <name type="scientific">Leishmania martiniquensis</name>
    <dbReference type="NCBI Taxonomy" id="1580590"/>
    <lineage>
        <taxon>Eukaryota</taxon>
        <taxon>Discoba</taxon>
        <taxon>Euglenozoa</taxon>
        <taxon>Kinetoplastea</taxon>
        <taxon>Metakinetoplastina</taxon>
        <taxon>Trypanosomatida</taxon>
        <taxon>Trypanosomatidae</taxon>
        <taxon>Leishmaniinae</taxon>
        <taxon>Leishmania</taxon>
    </lineage>
</organism>
<feature type="compositionally biased region" description="Polar residues" evidence="1">
    <location>
        <begin position="207"/>
        <end position="218"/>
    </location>
</feature>
<feature type="region of interest" description="Disordered" evidence="1">
    <location>
        <begin position="256"/>
        <end position="305"/>
    </location>
</feature>
<gene>
    <name evidence="2" type="ORF">LSCM1_04641</name>
</gene>
<dbReference type="OrthoDB" id="246027at2759"/>
<comment type="caution">
    <text evidence="2">The sequence shown here is derived from an EMBL/GenBank/DDBJ whole genome shotgun (WGS) entry which is preliminary data.</text>
</comment>
<dbReference type="EMBL" id="JAFEUZ010000021">
    <property type="protein sequence ID" value="KAG5479381.1"/>
    <property type="molecule type" value="Genomic_DNA"/>
</dbReference>
<name>A0A836HK18_9TRYP</name>
<feature type="compositionally biased region" description="Polar residues" evidence="1">
    <location>
        <begin position="387"/>
        <end position="396"/>
    </location>
</feature>
<dbReference type="Proteomes" id="UP000673552">
    <property type="component" value="Chromosome 21"/>
</dbReference>
<dbReference type="GeneID" id="92514651"/>
<feature type="region of interest" description="Disordered" evidence="1">
    <location>
        <begin position="385"/>
        <end position="407"/>
    </location>
</feature>
<accession>A0A836HK18</accession>
<dbReference type="AlphaFoldDB" id="A0A836HK18"/>
<evidence type="ECO:0000313" key="3">
    <source>
        <dbReference type="Proteomes" id="UP000673552"/>
    </source>
</evidence>
<evidence type="ECO:0000256" key="1">
    <source>
        <dbReference type="SAM" id="MobiDB-lite"/>
    </source>
</evidence>
<protein>
    <submittedName>
        <fullName evidence="2">Uncharacterized protein</fullName>
    </submittedName>
</protein>
<proteinExistence type="predicted"/>
<dbReference type="KEGG" id="lmat:92514651"/>
<feature type="region of interest" description="Disordered" evidence="1">
    <location>
        <begin position="200"/>
        <end position="240"/>
    </location>
</feature>
<keyword evidence="3" id="KW-1185">Reference proteome</keyword>
<reference evidence="2 3" key="1">
    <citation type="submission" date="2021-03" db="EMBL/GenBank/DDBJ databases">
        <title>Leishmania (Mundinia) martiniquensis Genome sequencing and assembly.</title>
        <authorList>
            <person name="Almutairi H."/>
            <person name="Gatherer D."/>
        </authorList>
    </citation>
    <scope>NUCLEOTIDE SEQUENCE [LARGE SCALE GENOMIC DNA]</scope>
    <source>
        <strain evidence="2">LSCM1</strain>
    </source>
</reference>
<dbReference type="RefSeq" id="XP_067178936.1">
    <property type="nucleotide sequence ID" value="XM_067322139.1"/>
</dbReference>
<feature type="compositionally biased region" description="Low complexity" evidence="1">
    <location>
        <begin position="268"/>
        <end position="295"/>
    </location>
</feature>